<keyword evidence="6" id="KW-0732">Signal</keyword>
<keyword evidence="5" id="KW-0325">Glycoprotein</keyword>
<dbReference type="PANTHER" id="PTHR47967">
    <property type="entry name" value="OS07G0603500 PROTEIN-RELATED"/>
    <property type="match status" value="1"/>
</dbReference>
<dbReference type="InterPro" id="IPR034161">
    <property type="entry name" value="Pepsin-like_plant"/>
</dbReference>
<dbReference type="OrthoDB" id="809695at2759"/>
<evidence type="ECO:0000313" key="8">
    <source>
        <dbReference type="EMBL" id="KAF9623714.1"/>
    </source>
</evidence>
<evidence type="ECO:0000256" key="3">
    <source>
        <dbReference type="ARBA" id="ARBA00022750"/>
    </source>
</evidence>
<accession>A0A835IUM7</accession>
<name>A0A835IUM7_9MAGN</name>
<gene>
    <name evidence="8" type="ORF">IFM89_004094</name>
</gene>
<evidence type="ECO:0000256" key="4">
    <source>
        <dbReference type="ARBA" id="ARBA00022801"/>
    </source>
</evidence>
<dbReference type="Gene3D" id="2.40.70.10">
    <property type="entry name" value="Acid Proteases"/>
    <property type="match status" value="2"/>
</dbReference>
<reference evidence="8 9" key="1">
    <citation type="submission" date="2020-10" db="EMBL/GenBank/DDBJ databases">
        <title>The Coptis chinensis genome and diversification of protoberbering-type alkaloids.</title>
        <authorList>
            <person name="Wang B."/>
            <person name="Shu S."/>
            <person name="Song C."/>
            <person name="Liu Y."/>
        </authorList>
    </citation>
    <scope>NUCLEOTIDE SEQUENCE [LARGE SCALE GENOMIC DNA]</scope>
    <source>
        <strain evidence="8">HL-2020</strain>
        <tissue evidence="8">Leaf</tissue>
    </source>
</reference>
<comment type="similarity">
    <text evidence="1">Belongs to the peptidase A1 family.</text>
</comment>
<feature type="domain" description="Peptidase A1" evidence="7">
    <location>
        <begin position="1"/>
        <end position="395"/>
    </location>
</feature>
<evidence type="ECO:0000313" key="9">
    <source>
        <dbReference type="Proteomes" id="UP000631114"/>
    </source>
</evidence>
<dbReference type="InterPro" id="IPR032799">
    <property type="entry name" value="TAXi_C"/>
</dbReference>
<keyword evidence="2" id="KW-0645">Protease</keyword>
<dbReference type="GO" id="GO:0006508">
    <property type="term" value="P:proteolysis"/>
    <property type="evidence" value="ECO:0007669"/>
    <property type="project" value="UniProtKB-KW"/>
</dbReference>
<evidence type="ECO:0000256" key="5">
    <source>
        <dbReference type="ARBA" id="ARBA00023180"/>
    </source>
</evidence>
<sequence>MVVNMDSICQWLFLSTLLLLNLVVAEHNGFSIRIIHRDSPESPLYPGNLTLEQRLERLHNQINDYVSRLASVFERSSTNRSETTEPTWISPPVAIRNPYFIAIVGLGTFEKPQIDYKNTYLMLDTGTSVSEGYLGGERFTFNSDDGATESVNLVFGCGFDQKRFPFGQGNPVTGILGLGYGPHSLLNQLGARGQGRMSYCVPLWREEAGTSTFLRFGQAAQFKPGQQIRTTPLIQGQLNKAFYYVELLDISVAGSHIHYLPEIFAIRPDGNGGTILDTGSPLVLIRRDAYTALKNSVEHYFSQVQTPPISMFGLDLCYSLLAVRNVIDDIGAPTITFHFGGADLEIKTAFVISANYLCMTIIPHDYYQVSLIIGSFAQSNYRFLINVGDKTVSFAEDECGHGS</sequence>
<dbReference type="GO" id="GO:0004190">
    <property type="term" value="F:aspartic-type endopeptidase activity"/>
    <property type="evidence" value="ECO:0007669"/>
    <property type="project" value="UniProtKB-KW"/>
</dbReference>
<dbReference type="PROSITE" id="PS51767">
    <property type="entry name" value="PEPTIDASE_A1"/>
    <property type="match status" value="1"/>
</dbReference>
<keyword evidence="4" id="KW-0378">Hydrolase</keyword>
<keyword evidence="3" id="KW-0064">Aspartyl protease</keyword>
<dbReference type="InterPro" id="IPR032861">
    <property type="entry name" value="TAXi_N"/>
</dbReference>
<dbReference type="Pfam" id="PF14541">
    <property type="entry name" value="TAXi_C"/>
    <property type="match status" value="1"/>
</dbReference>
<evidence type="ECO:0000259" key="7">
    <source>
        <dbReference type="PROSITE" id="PS51767"/>
    </source>
</evidence>
<feature type="signal peptide" evidence="6">
    <location>
        <begin position="1"/>
        <end position="25"/>
    </location>
</feature>
<dbReference type="Proteomes" id="UP000631114">
    <property type="component" value="Unassembled WGS sequence"/>
</dbReference>
<dbReference type="AlphaFoldDB" id="A0A835IUM7"/>
<evidence type="ECO:0000256" key="1">
    <source>
        <dbReference type="ARBA" id="ARBA00007447"/>
    </source>
</evidence>
<evidence type="ECO:0000256" key="6">
    <source>
        <dbReference type="SAM" id="SignalP"/>
    </source>
</evidence>
<dbReference type="SUPFAM" id="SSF50630">
    <property type="entry name" value="Acid proteases"/>
    <property type="match status" value="1"/>
</dbReference>
<organism evidence="8 9">
    <name type="scientific">Coptis chinensis</name>
    <dbReference type="NCBI Taxonomy" id="261450"/>
    <lineage>
        <taxon>Eukaryota</taxon>
        <taxon>Viridiplantae</taxon>
        <taxon>Streptophyta</taxon>
        <taxon>Embryophyta</taxon>
        <taxon>Tracheophyta</taxon>
        <taxon>Spermatophyta</taxon>
        <taxon>Magnoliopsida</taxon>
        <taxon>Ranunculales</taxon>
        <taxon>Ranunculaceae</taxon>
        <taxon>Coptidoideae</taxon>
        <taxon>Coptis</taxon>
    </lineage>
</organism>
<comment type="caution">
    <text evidence="8">The sequence shown here is derived from an EMBL/GenBank/DDBJ whole genome shotgun (WGS) entry which is preliminary data.</text>
</comment>
<proteinExistence type="inferred from homology"/>
<dbReference type="Pfam" id="PF14543">
    <property type="entry name" value="TAXi_N"/>
    <property type="match status" value="1"/>
</dbReference>
<dbReference type="InterPro" id="IPR033121">
    <property type="entry name" value="PEPTIDASE_A1"/>
</dbReference>
<dbReference type="InterPro" id="IPR051708">
    <property type="entry name" value="Plant_Aspart_Prot_A1"/>
</dbReference>
<dbReference type="InterPro" id="IPR021109">
    <property type="entry name" value="Peptidase_aspartic_dom_sf"/>
</dbReference>
<dbReference type="EMBL" id="JADFTS010000001">
    <property type="protein sequence ID" value="KAF9623714.1"/>
    <property type="molecule type" value="Genomic_DNA"/>
</dbReference>
<dbReference type="GO" id="GO:0005576">
    <property type="term" value="C:extracellular region"/>
    <property type="evidence" value="ECO:0007669"/>
    <property type="project" value="TreeGrafter"/>
</dbReference>
<protein>
    <recommendedName>
        <fullName evidence="7">Peptidase A1 domain-containing protein</fullName>
    </recommendedName>
</protein>
<feature type="chain" id="PRO_5032570537" description="Peptidase A1 domain-containing protein" evidence="6">
    <location>
        <begin position="26"/>
        <end position="403"/>
    </location>
</feature>
<evidence type="ECO:0000256" key="2">
    <source>
        <dbReference type="ARBA" id="ARBA00022670"/>
    </source>
</evidence>
<dbReference type="CDD" id="cd05476">
    <property type="entry name" value="pepsin_A_like_plant"/>
    <property type="match status" value="1"/>
</dbReference>
<keyword evidence="9" id="KW-1185">Reference proteome</keyword>
<dbReference type="PANTHER" id="PTHR47967:SF125">
    <property type="entry name" value="PEPTIDASE A1 DOMAIN-CONTAINING PROTEIN"/>
    <property type="match status" value="1"/>
</dbReference>